<dbReference type="AlphaFoldDB" id="A0A259TVI3"/>
<evidence type="ECO:0000313" key="3">
    <source>
        <dbReference type="Proteomes" id="UP000216446"/>
    </source>
</evidence>
<dbReference type="EMBL" id="MQWB01000001">
    <property type="protein sequence ID" value="OZC01637.1"/>
    <property type="molecule type" value="Genomic_DNA"/>
</dbReference>
<evidence type="ECO:0000256" key="1">
    <source>
        <dbReference type="SAM" id="MobiDB-lite"/>
    </source>
</evidence>
<dbReference type="InParanoid" id="A0A259TVI3"/>
<sequence length="144" mass="15735">MFVPEYNKPDSPGIHMGFDNTVAIYQVVAPEDTFEAAATEAVDFLREAEQRFPGWPRVFYLDVAGHDGDAGGFDPDFYEFQQEFFFSVLAPFISAAEMPLTGGLVNPEPQRNDVPDALRFGEDVRPHAGQVVPDHGGTPTGDGA</sequence>
<feature type="region of interest" description="Disordered" evidence="1">
    <location>
        <begin position="124"/>
        <end position="144"/>
    </location>
</feature>
<name>A0A259TVI3_9BACT</name>
<reference evidence="2 3" key="1">
    <citation type="submission" date="2016-11" db="EMBL/GenBank/DDBJ databases">
        <title>Study of marine rhodopsin-containing bacteria.</title>
        <authorList>
            <person name="Yoshizawa S."/>
            <person name="Kumagai Y."/>
            <person name="Kogure K."/>
        </authorList>
    </citation>
    <scope>NUCLEOTIDE SEQUENCE [LARGE SCALE GENOMIC DNA]</scope>
    <source>
        <strain evidence="2 3">SG-29</strain>
    </source>
</reference>
<dbReference type="Proteomes" id="UP000216446">
    <property type="component" value="Unassembled WGS sequence"/>
</dbReference>
<protein>
    <submittedName>
        <fullName evidence="2">Uncharacterized protein</fullName>
    </submittedName>
</protein>
<keyword evidence="3" id="KW-1185">Reference proteome</keyword>
<gene>
    <name evidence="2" type="ORF">BSZ36_00750</name>
</gene>
<comment type="caution">
    <text evidence="2">The sequence shown here is derived from an EMBL/GenBank/DDBJ whole genome shotgun (WGS) entry which is preliminary data.</text>
</comment>
<accession>A0A259TVI3</accession>
<evidence type="ECO:0000313" key="2">
    <source>
        <dbReference type="EMBL" id="OZC01637.1"/>
    </source>
</evidence>
<proteinExistence type="predicted"/>
<organism evidence="2 3">
    <name type="scientific">Rubricoccus marinus</name>
    <dbReference type="NCBI Taxonomy" id="716817"/>
    <lineage>
        <taxon>Bacteria</taxon>
        <taxon>Pseudomonadati</taxon>
        <taxon>Rhodothermota</taxon>
        <taxon>Rhodothermia</taxon>
        <taxon>Rhodothermales</taxon>
        <taxon>Rubricoccaceae</taxon>
        <taxon>Rubricoccus</taxon>
    </lineage>
</organism>